<evidence type="ECO:0000313" key="3">
    <source>
        <dbReference type="EMBL" id="CAF3868675.1"/>
    </source>
</evidence>
<evidence type="ECO:0000313" key="2">
    <source>
        <dbReference type="EMBL" id="CAF1103914.1"/>
    </source>
</evidence>
<protein>
    <submittedName>
        <fullName evidence="2">Uncharacterized protein</fullName>
    </submittedName>
</protein>
<comment type="caution">
    <text evidence="2">The sequence shown here is derived from an EMBL/GenBank/DDBJ whole genome shotgun (WGS) entry which is preliminary data.</text>
</comment>
<gene>
    <name evidence="2" type="ORF">GPM918_LOCUS18888</name>
    <name evidence="3" type="ORF">SRO942_LOCUS18886</name>
</gene>
<dbReference type="EMBL" id="CAJOBC010005581">
    <property type="protein sequence ID" value="CAF3868675.1"/>
    <property type="molecule type" value="Genomic_DNA"/>
</dbReference>
<dbReference type="AlphaFoldDB" id="A0A814P786"/>
<feature type="compositionally biased region" description="Basic residues" evidence="1">
    <location>
        <begin position="288"/>
        <end position="304"/>
    </location>
</feature>
<dbReference type="EMBL" id="CAJNOQ010005580">
    <property type="protein sequence ID" value="CAF1103914.1"/>
    <property type="molecule type" value="Genomic_DNA"/>
</dbReference>
<dbReference type="Proteomes" id="UP000681722">
    <property type="component" value="Unassembled WGS sequence"/>
</dbReference>
<proteinExistence type="predicted"/>
<dbReference type="Proteomes" id="UP000663829">
    <property type="component" value="Unassembled WGS sequence"/>
</dbReference>
<accession>A0A814P786</accession>
<sequence length="316" mass="36629">MFDSLYSGIYPKTIFIIQLLSSAQCFDSTESNQQQQWLPFSSSGSESISLPSSSGSSLSLPNLDFSKILKSPFVDKSAALGLQGMSGFQEEQPSLRSRPQQMLPQRQPQQQYQIHILQDLKDSPLSFSPFPLANMLGHDYHSGDELHQDFHKRLDPLNVNSLSHDNRQLTLQTLLPSFSSPPILQNSPGRLYVQDNKRRIPPYSTWISDSPSYPGRLEYSKQPLDTYLNRPFTMESDFLDNIPLRTRALPQSDYNVRPEYFDNNRFYRKEDRGRPWNSQTSYLELKRRRKRDVKENNKKKKQIPVRKGDFNNKFLS</sequence>
<name>A0A814P786_9BILA</name>
<evidence type="ECO:0000313" key="4">
    <source>
        <dbReference type="Proteomes" id="UP000663829"/>
    </source>
</evidence>
<feature type="non-terminal residue" evidence="2">
    <location>
        <position position="316"/>
    </location>
</feature>
<feature type="region of interest" description="Disordered" evidence="1">
    <location>
        <begin position="288"/>
        <end position="316"/>
    </location>
</feature>
<organism evidence="2 4">
    <name type="scientific">Didymodactylos carnosus</name>
    <dbReference type="NCBI Taxonomy" id="1234261"/>
    <lineage>
        <taxon>Eukaryota</taxon>
        <taxon>Metazoa</taxon>
        <taxon>Spiralia</taxon>
        <taxon>Gnathifera</taxon>
        <taxon>Rotifera</taxon>
        <taxon>Eurotatoria</taxon>
        <taxon>Bdelloidea</taxon>
        <taxon>Philodinida</taxon>
        <taxon>Philodinidae</taxon>
        <taxon>Didymodactylos</taxon>
    </lineage>
</organism>
<keyword evidence="4" id="KW-1185">Reference proteome</keyword>
<reference evidence="2" key="1">
    <citation type="submission" date="2021-02" db="EMBL/GenBank/DDBJ databases">
        <authorList>
            <person name="Nowell W R."/>
        </authorList>
    </citation>
    <scope>NUCLEOTIDE SEQUENCE</scope>
</reference>
<evidence type="ECO:0000256" key="1">
    <source>
        <dbReference type="SAM" id="MobiDB-lite"/>
    </source>
</evidence>